<accession>A0A0C3P2K9</accession>
<sequence>MSAKPIIAVVTGTGVQGRSVAYAFHKSGKWTVRVLTRDPNGPIAARMAQAGMEVVKADLEKKDDLLQAFAGAYAIYSVTIPPWHTGYGNTMSEYDQGILQADVAKAAGVQLILWSTLPYVGPEFLNMGGCELYDSKSKVEDYIKSIGLASVFVSTAYYAENTYTWPTVQFTDDARRLHFWNYVVAADKPIPWLWVERDLGPAMFALVEDFREFGALGRSLLDHRLNHTIQPIASFRTTFGDVARVIEKLTGVSVQHTTYPNVDERWHPDLTKALVYQNVHGLYPTHPFPPPVFQELGVQFNTLEQL</sequence>
<dbReference type="Gene3D" id="3.90.25.10">
    <property type="entry name" value="UDP-galactose 4-epimerase, domain 1"/>
    <property type="match status" value="1"/>
</dbReference>
<reference evidence="5 6" key="1">
    <citation type="journal article" date="2014" name="PLoS Genet.">
        <title>Analysis of the Phlebiopsis gigantea genome, transcriptome and secretome provides insight into its pioneer colonization strategies of wood.</title>
        <authorList>
            <person name="Hori C."/>
            <person name="Ishida T."/>
            <person name="Igarashi K."/>
            <person name="Samejima M."/>
            <person name="Suzuki H."/>
            <person name="Master E."/>
            <person name="Ferreira P."/>
            <person name="Ruiz-Duenas F.J."/>
            <person name="Held B."/>
            <person name="Canessa P."/>
            <person name="Larrondo L.F."/>
            <person name="Schmoll M."/>
            <person name="Druzhinina I.S."/>
            <person name="Kubicek C.P."/>
            <person name="Gaskell J.A."/>
            <person name="Kersten P."/>
            <person name="St John F."/>
            <person name="Glasner J."/>
            <person name="Sabat G."/>
            <person name="Splinter BonDurant S."/>
            <person name="Syed K."/>
            <person name="Yadav J."/>
            <person name="Mgbeahuruike A.C."/>
            <person name="Kovalchuk A."/>
            <person name="Asiegbu F.O."/>
            <person name="Lackner G."/>
            <person name="Hoffmeister D."/>
            <person name="Rencoret J."/>
            <person name="Gutierrez A."/>
            <person name="Sun H."/>
            <person name="Lindquist E."/>
            <person name="Barry K."/>
            <person name="Riley R."/>
            <person name="Grigoriev I.V."/>
            <person name="Henrissat B."/>
            <person name="Kues U."/>
            <person name="Berka R.M."/>
            <person name="Martinez A.T."/>
            <person name="Covert S.F."/>
            <person name="Blanchette R.A."/>
            <person name="Cullen D."/>
        </authorList>
    </citation>
    <scope>NUCLEOTIDE SEQUENCE [LARGE SCALE GENOMIC DNA]</scope>
    <source>
        <strain evidence="5 6">11061_1 CR5-6</strain>
    </source>
</reference>
<dbReference type="OrthoDB" id="9997102at2759"/>
<evidence type="ECO:0000259" key="4">
    <source>
        <dbReference type="Pfam" id="PF05368"/>
    </source>
</evidence>
<evidence type="ECO:0000256" key="2">
    <source>
        <dbReference type="ARBA" id="ARBA00022857"/>
    </source>
</evidence>
<dbReference type="PANTHER" id="PTHR42748:SF30">
    <property type="entry name" value="NMRA-LIKE DOMAIN-CONTAINING PROTEIN"/>
    <property type="match status" value="1"/>
</dbReference>
<keyword evidence="3" id="KW-0560">Oxidoreductase</keyword>
<comment type="similarity">
    <text evidence="1">Belongs to the NmrA-type oxidoreductase family.</text>
</comment>
<dbReference type="PANTHER" id="PTHR42748">
    <property type="entry name" value="NITROGEN METABOLITE REPRESSION PROTEIN NMRA FAMILY MEMBER"/>
    <property type="match status" value="1"/>
</dbReference>
<protein>
    <recommendedName>
        <fullName evidence="4">NmrA-like domain-containing protein</fullName>
    </recommendedName>
</protein>
<dbReference type="Pfam" id="PF05368">
    <property type="entry name" value="NmrA"/>
    <property type="match status" value="1"/>
</dbReference>
<name>A0A0C3P2K9_PHLG1</name>
<evidence type="ECO:0000313" key="5">
    <source>
        <dbReference type="EMBL" id="KIP12149.1"/>
    </source>
</evidence>
<evidence type="ECO:0000313" key="6">
    <source>
        <dbReference type="Proteomes" id="UP000053257"/>
    </source>
</evidence>
<dbReference type="EMBL" id="KN840441">
    <property type="protein sequence ID" value="KIP12149.1"/>
    <property type="molecule type" value="Genomic_DNA"/>
</dbReference>
<evidence type="ECO:0000256" key="3">
    <source>
        <dbReference type="ARBA" id="ARBA00023002"/>
    </source>
</evidence>
<dbReference type="HOGENOM" id="CLU_007383_8_1_1"/>
<dbReference type="GO" id="GO:0005634">
    <property type="term" value="C:nucleus"/>
    <property type="evidence" value="ECO:0007669"/>
    <property type="project" value="TreeGrafter"/>
</dbReference>
<keyword evidence="2" id="KW-0521">NADP</keyword>
<proteinExistence type="inferred from homology"/>
<gene>
    <name evidence="5" type="ORF">PHLGIDRAFT_21217</name>
</gene>
<organism evidence="5 6">
    <name type="scientific">Phlebiopsis gigantea (strain 11061_1 CR5-6)</name>
    <name type="common">White-rot fungus</name>
    <name type="synonym">Peniophora gigantea</name>
    <dbReference type="NCBI Taxonomy" id="745531"/>
    <lineage>
        <taxon>Eukaryota</taxon>
        <taxon>Fungi</taxon>
        <taxon>Dikarya</taxon>
        <taxon>Basidiomycota</taxon>
        <taxon>Agaricomycotina</taxon>
        <taxon>Agaricomycetes</taxon>
        <taxon>Polyporales</taxon>
        <taxon>Phanerochaetaceae</taxon>
        <taxon>Phlebiopsis</taxon>
    </lineage>
</organism>
<dbReference type="Gene3D" id="3.40.50.720">
    <property type="entry name" value="NAD(P)-binding Rossmann-like Domain"/>
    <property type="match status" value="1"/>
</dbReference>
<dbReference type="AlphaFoldDB" id="A0A0C3P2K9"/>
<feature type="domain" description="NmrA-like" evidence="4">
    <location>
        <begin position="6"/>
        <end position="215"/>
    </location>
</feature>
<dbReference type="SUPFAM" id="SSF51735">
    <property type="entry name" value="NAD(P)-binding Rossmann-fold domains"/>
    <property type="match status" value="1"/>
</dbReference>
<dbReference type="GO" id="GO:0016491">
    <property type="term" value="F:oxidoreductase activity"/>
    <property type="evidence" value="ECO:0007669"/>
    <property type="project" value="UniProtKB-KW"/>
</dbReference>
<dbReference type="InterPro" id="IPR036291">
    <property type="entry name" value="NAD(P)-bd_dom_sf"/>
</dbReference>
<dbReference type="Proteomes" id="UP000053257">
    <property type="component" value="Unassembled WGS sequence"/>
</dbReference>
<dbReference type="InterPro" id="IPR051164">
    <property type="entry name" value="NmrA-like_oxidored"/>
</dbReference>
<dbReference type="STRING" id="745531.A0A0C3P2K9"/>
<evidence type="ECO:0000256" key="1">
    <source>
        <dbReference type="ARBA" id="ARBA00006328"/>
    </source>
</evidence>
<dbReference type="InterPro" id="IPR008030">
    <property type="entry name" value="NmrA-like"/>
</dbReference>
<keyword evidence="6" id="KW-1185">Reference proteome</keyword>